<reference evidence="8" key="1">
    <citation type="submission" date="2022-11" db="UniProtKB">
        <authorList>
            <consortium name="EnsemblMetazoa"/>
        </authorList>
    </citation>
    <scope>IDENTIFICATION</scope>
</reference>
<dbReference type="SUPFAM" id="SSF57716">
    <property type="entry name" value="Glucocorticoid receptor-like (DNA-binding domain)"/>
    <property type="match status" value="2"/>
</dbReference>
<feature type="region of interest" description="Disordered" evidence="6">
    <location>
        <begin position="193"/>
        <end position="277"/>
    </location>
</feature>
<dbReference type="GeneID" id="119718910"/>
<keyword evidence="3" id="KW-0863">Zinc-finger</keyword>
<evidence type="ECO:0000256" key="5">
    <source>
        <dbReference type="ARBA" id="ARBA00023242"/>
    </source>
</evidence>
<keyword evidence="9" id="KW-1185">Reference proteome</keyword>
<dbReference type="Pfam" id="PF00645">
    <property type="entry name" value="zf-PARP"/>
    <property type="match status" value="2"/>
</dbReference>
<dbReference type="OrthoDB" id="429950at2759"/>
<keyword evidence="2" id="KW-0479">Metal-binding</keyword>
<comment type="subcellular location">
    <subcellularLocation>
        <location evidence="1">Nucleus</location>
    </subcellularLocation>
</comment>
<dbReference type="AlphaFoldDB" id="A0A913YXK4"/>
<feature type="compositionally biased region" description="Basic and acidic residues" evidence="6">
    <location>
        <begin position="259"/>
        <end position="277"/>
    </location>
</feature>
<dbReference type="InterPro" id="IPR001510">
    <property type="entry name" value="Znf_PARP"/>
</dbReference>
<dbReference type="Gene3D" id="3.30.1740.10">
    <property type="entry name" value="Zinc finger, PARP-type"/>
    <property type="match status" value="2"/>
</dbReference>
<feature type="domain" description="PARP-type" evidence="7">
    <location>
        <begin position="106"/>
        <end position="199"/>
    </location>
</feature>
<sequence>MAESELPFAAKYAKHNSYTCRAHDCWGGTVYKDDLCMSVTAQYPLGGVGPNWYHFDCFWKVVEGEVKSTDDIANFDDLRLDDQEKIRGCISTGGTTKNKVTFLRAFNVEYARSNRSSCRVCCKKIDKDKVRVGFNWYGITPGGEPCSNVLWYHPDCFLVPGVLAEVGWKDAYSVEMILGFEQLQPKDRKTLTEKFQAKQKAKESVGEPDATKSPKESTRKKKSSRKQKAKESVDEPDAKKSPKESTRKKKSSSKRKAKKSIDEPNAKKTKAVDEEKE</sequence>
<dbReference type="OMA" id="ATAWYHY"/>
<evidence type="ECO:0000256" key="6">
    <source>
        <dbReference type="SAM" id="MobiDB-lite"/>
    </source>
</evidence>
<feature type="compositionally biased region" description="Basic residues" evidence="6">
    <location>
        <begin position="246"/>
        <end position="258"/>
    </location>
</feature>
<evidence type="ECO:0000256" key="1">
    <source>
        <dbReference type="ARBA" id="ARBA00004123"/>
    </source>
</evidence>
<protein>
    <recommendedName>
        <fullName evidence="7">PARP-type domain-containing protein</fullName>
    </recommendedName>
</protein>
<dbReference type="Proteomes" id="UP000887568">
    <property type="component" value="Unplaced"/>
</dbReference>
<dbReference type="GO" id="GO:0003677">
    <property type="term" value="F:DNA binding"/>
    <property type="evidence" value="ECO:0007669"/>
    <property type="project" value="InterPro"/>
</dbReference>
<evidence type="ECO:0000256" key="3">
    <source>
        <dbReference type="ARBA" id="ARBA00022771"/>
    </source>
</evidence>
<evidence type="ECO:0000259" key="7">
    <source>
        <dbReference type="PROSITE" id="PS50064"/>
    </source>
</evidence>
<dbReference type="GO" id="GO:0008270">
    <property type="term" value="F:zinc ion binding"/>
    <property type="evidence" value="ECO:0007669"/>
    <property type="project" value="UniProtKB-KW"/>
</dbReference>
<evidence type="ECO:0000256" key="4">
    <source>
        <dbReference type="ARBA" id="ARBA00022833"/>
    </source>
</evidence>
<feature type="compositionally biased region" description="Basic residues" evidence="6">
    <location>
        <begin position="218"/>
        <end position="228"/>
    </location>
</feature>
<keyword evidence="5" id="KW-0539">Nucleus</keyword>
<feature type="compositionally biased region" description="Basic and acidic residues" evidence="6">
    <location>
        <begin position="193"/>
        <end position="217"/>
    </location>
</feature>
<evidence type="ECO:0000313" key="8">
    <source>
        <dbReference type="EnsemblMetazoa" id="XP_038044268.1"/>
    </source>
</evidence>
<dbReference type="SMART" id="SM01336">
    <property type="entry name" value="zf-PARP"/>
    <property type="match status" value="2"/>
</dbReference>
<keyword evidence="4" id="KW-0862">Zinc</keyword>
<accession>A0A913YXK4</accession>
<proteinExistence type="predicted"/>
<dbReference type="GO" id="GO:0005634">
    <property type="term" value="C:nucleus"/>
    <property type="evidence" value="ECO:0007669"/>
    <property type="project" value="UniProtKB-SubCell"/>
</dbReference>
<organism evidence="8 9">
    <name type="scientific">Patiria miniata</name>
    <name type="common">Bat star</name>
    <name type="synonym">Asterina miniata</name>
    <dbReference type="NCBI Taxonomy" id="46514"/>
    <lineage>
        <taxon>Eukaryota</taxon>
        <taxon>Metazoa</taxon>
        <taxon>Echinodermata</taxon>
        <taxon>Eleutherozoa</taxon>
        <taxon>Asterozoa</taxon>
        <taxon>Asteroidea</taxon>
        <taxon>Valvatacea</taxon>
        <taxon>Valvatida</taxon>
        <taxon>Asterinidae</taxon>
        <taxon>Patiria</taxon>
    </lineage>
</organism>
<name>A0A913YXK4_PATMI</name>
<evidence type="ECO:0000313" key="9">
    <source>
        <dbReference type="Proteomes" id="UP000887568"/>
    </source>
</evidence>
<dbReference type="RefSeq" id="XP_038044268.1">
    <property type="nucleotide sequence ID" value="XM_038188340.1"/>
</dbReference>
<evidence type="ECO:0000256" key="2">
    <source>
        <dbReference type="ARBA" id="ARBA00022723"/>
    </source>
</evidence>
<feature type="domain" description="PARP-type" evidence="7">
    <location>
        <begin position="8"/>
        <end position="94"/>
    </location>
</feature>
<dbReference type="PROSITE" id="PS50064">
    <property type="entry name" value="ZF_PARP_2"/>
    <property type="match status" value="2"/>
</dbReference>
<feature type="compositionally biased region" description="Basic and acidic residues" evidence="6">
    <location>
        <begin position="229"/>
        <end position="245"/>
    </location>
</feature>
<dbReference type="InterPro" id="IPR036957">
    <property type="entry name" value="Znf_PARP_sf"/>
</dbReference>
<dbReference type="EnsemblMetazoa" id="XM_038188340.1">
    <property type="protein sequence ID" value="XP_038044268.1"/>
    <property type="gene ID" value="LOC119718910"/>
</dbReference>